<name>A0A919MN19_9ACTN</name>
<accession>A0A919MN19</accession>
<comment type="caution">
    <text evidence="1">The sequence shown here is derived from an EMBL/GenBank/DDBJ whole genome shotgun (WGS) entry which is preliminary data.</text>
</comment>
<proteinExistence type="predicted"/>
<reference evidence="1" key="1">
    <citation type="submission" date="2021-01" db="EMBL/GenBank/DDBJ databases">
        <title>Whole genome shotgun sequence of Actinoplanes nipponensis NBRC 14063.</title>
        <authorList>
            <person name="Komaki H."/>
            <person name="Tamura T."/>
        </authorList>
    </citation>
    <scope>NUCLEOTIDE SEQUENCE</scope>
    <source>
        <strain evidence="1">NBRC 14063</strain>
    </source>
</reference>
<dbReference type="AlphaFoldDB" id="A0A919MN19"/>
<organism evidence="1 2">
    <name type="scientific">Actinoplanes nipponensis</name>
    <dbReference type="NCBI Taxonomy" id="135950"/>
    <lineage>
        <taxon>Bacteria</taxon>
        <taxon>Bacillati</taxon>
        <taxon>Actinomycetota</taxon>
        <taxon>Actinomycetes</taxon>
        <taxon>Micromonosporales</taxon>
        <taxon>Micromonosporaceae</taxon>
        <taxon>Actinoplanes</taxon>
    </lineage>
</organism>
<evidence type="ECO:0000313" key="2">
    <source>
        <dbReference type="Proteomes" id="UP000647172"/>
    </source>
</evidence>
<keyword evidence="2" id="KW-1185">Reference proteome</keyword>
<protein>
    <submittedName>
        <fullName evidence="1">Uncharacterized protein</fullName>
    </submittedName>
</protein>
<dbReference type="Proteomes" id="UP000647172">
    <property type="component" value="Unassembled WGS sequence"/>
</dbReference>
<dbReference type="EMBL" id="BOMQ01000054">
    <property type="protein sequence ID" value="GIE51111.1"/>
    <property type="molecule type" value="Genomic_DNA"/>
</dbReference>
<sequence length="55" mass="5702">MGTVENAIETAKTAAISQKPAPWRAEPGRLAGLRGAAVTVMTSQCGRMSIKSNEG</sequence>
<evidence type="ECO:0000313" key="1">
    <source>
        <dbReference type="EMBL" id="GIE51111.1"/>
    </source>
</evidence>
<gene>
    <name evidence="1" type="ORF">Ani05nite_46450</name>
</gene>